<organism evidence="1">
    <name type="scientific">marine sediment metagenome</name>
    <dbReference type="NCBI Taxonomy" id="412755"/>
    <lineage>
        <taxon>unclassified sequences</taxon>
        <taxon>metagenomes</taxon>
        <taxon>ecological metagenomes</taxon>
    </lineage>
</organism>
<dbReference type="EMBL" id="LAZR01046187">
    <property type="protein sequence ID" value="KKK97120.1"/>
    <property type="molecule type" value="Genomic_DNA"/>
</dbReference>
<gene>
    <name evidence="1" type="ORF">LCGC14_2655930</name>
</gene>
<dbReference type="InterPro" id="IPR052949">
    <property type="entry name" value="PA_immunity-related"/>
</dbReference>
<dbReference type="InterPro" id="IPR001646">
    <property type="entry name" value="5peptide_repeat"/>
</dbReference>
<dbReference type="SUPFAM" id="SSF141571">
    <property type="entry name" value="Pentapeptide repeat-like"/>
    <property type="match status" value="1"/>
</dbReference>
<accession>A0A0F9AFQ3</accession>
<dbReference type="Gene3D" id="2.160.20.80">
    <property type="entry name" value="E3 ubiquitin-protein ligase SopA"/>
    <property type="match status" value="1"/>
</dbReference>
<evidence type="ECO:0000313" key="1">
    <source>
        <dbReference type="EMBL" id="KKK97120.1"/>
    </source>
</evidence>
<name>A0A0F9AFQ3_9ZZZZ</name>
<proteinExistence type="predicted"/>
<dbReference type="Pfam" id="PF00805">
    <property type="entry name" value="Pentapeptide"/>
    <property type="match status" value="1"/>
</dbReference>
<dbReference type="PANTHER" id="PTHR42999">
    <property type="entry name" value="ANTIBIOTIC RESISTANCE PROTEIN MCBG"/>
    <property type="match status" value="1"/>
</dbReference>
<protein>
    <recommendedName>
        <fullName evidence="2">Pentapeptide repeat protein</fullName>
    </recommendedName>
</protein>
<reference evidence="1" key="1">
    <citation type="journal article" date="2015" name="Nature">
        <title>Complex archaea that bridge the gap between prokaryotes and eukaryotes.</title>
        <authorList>
            <person name="Spang A."/>
            <person name="Saw J.H."/>
            <person name="Jorgensen S.L."/>
            <person name="Zaremba-Niedzwiedzka K."/>
            <person name="Martijn J."/>
            <person name="Lind A.E."/>
            <person name="van Eijk R."/>
            <person name="Schleper C."/>
            <person name="Guy L."/>
            <person name="Ettema T.J."/>
        </authorList>
    </citation>
    <scope>NUCLEOTIDE SEQUENCE</scope>
</reference>
<dbReference type="AlphaFoldDB" id="A0A0F9AFQ3"/>
<evidence type="ECO:0008006" key="2">
    <source>
        <dbReference type="Google" id="ProtNLM"/>
    </source>
</evidence>
<sequence>MGHERQQMSDKGSRKGLRERWATDGFVFAKQAALESLFKIKDYHEAADLRGIVVGLDGPIDWLAWADLQDVRLENVDFGSAKFSCSFIRGQFRAVRFAGSEFDTCRFAKAHFVDVDFTRSLLLAPWLEDAVFIGCRFHGARIRGRGKVLSNASGARIKFERCDFRDSTFDRIMMAGVDFIDCHFEGARFMECQVFNWRFKGQAPTQKQFLNCPYRGKNIGLDFLERSPRGPI</sequence>
<dbReference type="PANTHER" id="PTHR42999:SF1">
    <property type="entry name" value="PENTAPEPTIDE REPEAT-CONTAINING PROTEIN"/>
    <property type="match status" value="1"/>
</dbReference>
<comment type="caution">
    <text evidence="1">The sequence shown here is derived from an EMBL/GenBank/DDBJ whole genome shotgun (WGS) entry which is preliminary data.</text>
</comment>